<evidence type="ECO:0000313" key="3">
    <source>
        <dbReference type="Proteomes" id="UP000525078"/>
    </source>
</evidence>
<dbReference type="GO" id="GO:0006298">
    <property type="term" value="P:mismatch repair"/>
    <property type="evidence" value="ECO:0007669"/>
    <property type="project" value="InterPro"/>
</dbReference>
<dbReference type="GO" id="GO:0005524">
    <property type="term" value="F:ATP binding"/>
    <property type="evidence" value="ECO:0007669"/>
    <property type="project" value="InterPro"/>
</dbReference>
<dbReference type="Pfam" id="PF05192">
    <property type="entry name" value="MutS_III"/>
    <property type="match status" value="1"/>
</dbReference>
<proteinExistence type="predicted"/>
<evidence type="ECO:0000313" key="2">
    <source>
        <dbReference type="EMBL" id="KAF4359553.1"/>
    </source>
</evidence>
<evidence type="ECO:0000259" key="1">
    <source>
        <dbReference type="Pfam" id="PF05192"/>
    </source>
</evidence>
<feature type="domain" description="DNA mismatch repair protein MutS core" evidence="1">
    <location>
        <begin position="45"/>
        <end position="83"/>
    </location>
</feature>
<organism evidence="2 3">
    <name type="scientific">Cannabis sativa</name>
    <name type="common">Hemp</name>
    <name type="synonym">Marijuana</name>
    <dbReference type="NCBI Taxonomy" id="3483"/>
    <lineage>
        <taxon>Eukaryota</taxon>
        <taxon>Viridiplantae</taxon>
        <taxon>Streptophyta</taxon>
        <taxon>Embryophyta</taxon>
        <taxon>Tracheophyta</taxon>
        <taxon>Spermatophyta</taxon>
        <taxon>Magnoliopsida</taxon>
        <taxon>eudicotyledons</taxon>
        <taxon>Gunneridae</taxon>
        <taxon>Pentapetalae</taxon>
        <taxon>rosids</taxon>
        <taxon>fabids</taxon>
        <taxon>Rosales</taxon>
        <taxon>Cannabaceae</taxon>
        <taxon>Cannabis</taxon>
    </lineage>
</organism>
<dbReference type="Gene3D" id="1.10.1420.10">
    <property type="match status" value="1"/>
</dbReference>
<dbReference type="AlphaFoldDB" id="A0A7J6EMC0"/>
<name>A0A7J6EMC0_CANSA</name>
<dbReference type="GO" id="GO:0030983">
    <property type="term" value="F:mismatched DNA binding"/>
    <property type="evidence" value="ECO:0007669"/>
    <property type="project" value="InterPro"/>
</dbReference>
<protein>
    <recommendedName>
        <fullName evidence="1">DNA mismatch repair protein MutS core domain-containing protein</fullName>
    </recommendedName>
</protein>
<gene>
    <name evidence="2" type="ORF">F8388_003556</name>
</gene>
<dbReference type="InterPro" id="IPR007696">
    <property type="entry name" value="DNA_mismatch_repair_MutS_core"/>
</dbReference>
<accession>A0A7J6EMC0</accession>
<sequence length="162" mass="18947">MGLQSFVKLSVMNSKVAKFVRLFSQGASFRPLSNNFEMTLSANRIQQLEILQNNNDWSELGSLLQSMDHTFTIFGSRLLRHWLFKQFYMLENNFSNFIVKYGTMRDNVISLKFLPMEMSRQHLLHERVLQGSCYKLTEILEVFDVQRTFALSDTLKKCSSNN</sequence>
<dbReference type="EMBL" id="JAATIP010000214">
    <property type="protein sequence ID" value="KAF4359553.1"/>
    <property type="molecule type" value="Genomic_DNA"/>
</dbReference>
<comment type="caution">
    <text evidence="2">The sequence shown here is derived from an EMBL/GenBank/DDBJ whole genome shotgun (WGS) entry which is preliminary data.</text>
</comment>
<reference evidence="2 3" key="1">
    <citation type="journal article" date="2020" name="bioRxiv">
        <title>Sequence and annotation of 42 cannabis genomes reveals extensive copy number variation in cannabinoid synthesis and pathogen resistance genes.</title>
        <authorList>
            <person name="Mckernan K.J."/>
            <person name="Helbert Y."/>
            <person name="Kane L.T."/>
            <person name="Ebling H."/>
            <person name="Zhang L."/>
            <person name="Liu B."/>
            <person name="Eaton Z."/>
            <person name="Mclaughlin S."/>
            <person name="Kingan S."/>
            <person name="Baybayan P."/>
            <person name="Concepcion G."/>
            <person name="Jordan M."/>
            <person name="Riva A."/>
            <person name="Barbazuk W."/>
            <person name="Harkins T."/>
        </authorList>
    </citation>
    <scope>NUCLEOTIDE SEQUENCE [LARGE SCALE GENOMIC DNA]</scope>
    <source>
        <strain evidence="3">cv. Jamaican Lion 4</strain>
        <tissue evidence="2">Leaf</tissue>
    </source>
</reference>
<dbReference type="Proteomes" id="UP000525078">
    <property type="component" value="Unassembled WGS sequence"/>
</dbReference>
<dbReference type="SUPFAM" id="SSF48334">
    <property type="entry name" value="DNA repair protein MutS, domain III"/>
    <property type="match status" value="1"/>
</dbReference>
<dbReference type="InterPro" id="IPR036187">
    <property type="entry name" value="DNA_mismatch_repair_MutS_sf"/>
</dbReference>